<dbReference type="AlphaFoldDB" id="A0A1I3GWE4"/>
<keyword evidence="4" id="KW-1185">Reference proteome</keyword>
<dbReference type="Gene3D" id="3.40.50.720">
    <property type="entry name" value="NAD(P)-binding Rossmann-like Domain"/>
    <property type="match status" value="1"/>
</dbReference>
<dbReference type="PANTHER" id="PTHR44196:SF4">
    <property type="entry name" value="SHORT CHAIN DEHYDROGENASE"/>
    <property type="match status" value="1"/>
</dbReference>
<proteinExistence type="inferred from homology"/>
<dbReference type="PRINTS" id="PR00081">
    <property type="entry name" value="GDHRDH"/>
</dbReference>
<reference evidence="3 4" key="1">
    <citation type="submission" date="2016-10" db="EMBL/GenBank/DDBJ databases">
        <authorList>
            <person name="de Groot N.N."/>
        </authorList>
    </citation>
    <scope>NUCLEOTIDE SEQUENCE [LARGE SCALE GENOMIC DNA]</scope>
    <source>
        <strain evidence="3 4">CGMCC 1.11030</strain>
    </source>
</reference>
<evidence type="ECO:0000256" key="1">
    <source>
        <dbReference type="ARBA" id="ARBA00006484"/>
    </source>
</evidence>
<dbReference type="Proteomes" id="UP000199377">
    <property type="component" value="Unassembled WGS sequence"/>
</dbReference>
<evidence type="ECO:0000256" key="2">
    <source>
        <dbReference type="ARBA" id="ARBA00023002"/>
    </source>
</evidence>
<dbReference type="PANTHER" id="PTHR44196">
    <property type="entry name" value="DEHYDROGENASE/REDUCTASE SDR FAMILY MEMBER 7B"/>
    <property type="match status" value="1"/>
</dbReference>
<dbReference type="CDD" id="cd05233">
    <property type="entry name" value="SDR_c"/>
    <property type="match status" value="1"/>
</dbReference>
<dbReference type="SUPFAM" id="SSF51735">
    <property type="entry name" value="NAD(P)-binding Rossmann-fold domains"/>
    <property type="match status" value="1"/>
</dbReference>
<dbReference type="Pfam" id="PF00106">
    <property type="entry name" value="adh_short"/>
    <property type="match status" value="1"/>
</dbReference>
<keyword evidence="2" id="KW-0560">Oxidoreductase</keyword>
<dbReference type="GO" id="GO:0016020">
    <property type="term" value="C:membrane"/>
    <property type="evidence" value="ECO:0007669"/>
    <property type="project" value="TreeGrafter"/>
</dbReference>
<evidence type="ECO:0000313" key="3">
    <source>
        <dbReference type="EMBL" id="SFI27703.1"/>
    </source>
</evidence>
<protein>
    <submittedName>
        <fullName evidence="3">Short-chain dehydrogenase</fullName>
    </submittedName>
</protein>
<evidence type="ECO:0000313" key="4">
    <source>
        <dbReference type="Proteomes" id="UP000199377"/>
    </source>
</evidence>
<sequence length="228" mass="23874">MQDLKGQAALVTGASRGLGRAFAEALGARGAEVIAIARTVGALEELDDAIRAAGGPQATLVPLDITDDPAIERLGAAIHGRWGKLDLWIHAAVNDPPLSPAEHAADKDWDKAMAVNARATQRLVRSLDPLLRLAPGGGRAVFFDDAHNTGPFHGTYAASKAAARAITTAWEVETARFPLNVLHLSPPPMPTGLRARFRPGEDRAGLASPRDVAATMLPTVLAAAEARA</sequence>
<dbReference type="InterPro" id="IPR002347">
    <property type="entry name" value="SDR_fam"/>
</dbReference>
<accession>A0A1I3GWE4</accession>
<gene>
    <name evidence="3" type="ORF">SAMN05216258_105371</name>
</gene>
<dbReference type="GO" id="GO:0016491">
    <property type="term" value="F:oxidoreductase activity"/>
    <property type="evidence" value="ECO:0007669"/>
    <property type="project" value="UniProtKB-KW"/>
</dbReference>
<comment type="similarity">
    <text evidence="1">Belongs to the short-chain dehydrogenases/reductases (SDR) family.</text>
</comment>
<dbReference type="RefSeq" id="WP_425426164.1">
    <property type="nucleotide sequence ID" value="NZ_FOQH01000005.1"/>
</dbReference>
<dbReference type="EMBL" id="FOQH01000005">
    <property type="protein sequence ID" value="SFI27703.1"/>
    <property type="molecule type" value="Genomic_DNA"/>
</dbReference>
<organism evidence="3 4">
    <name type="scientific">Albimonas pacifica</name>
    <dbReference type="NCBI Taxonomy" id="1114924"/>
    <lineage>
        <taxon>Bacteria</taxon>
        <taxon>Pseudomonadati</taxon>
        <taxon>Pseudomonadota</taxon>
        <taxon>Alphaproteobacteria</taxon>
        <taxon>Rhodobacterales</taxon>
        <taxon>Paracoccaceae</taxon>
        <taxon>Albimonas</taxon>
    </lineage>
</organism>
<name>A0A1I3GWE4_9RHOB</name>
<dbReference type="InterPro" id="IPR036291">
    <property type="entry name" value="NAD(P)-bd_dom_sf"/>
</dbReference>
<dbReference type="STRING" id="1114924.SAMN05216258_105371"/>